<dbReference type="VEuPathDB" id="TrichDB:TVAG_117830"/>
<dbReference type="GO" id="GO:0016020">
    <property type="term" value="C:membrane"/>
    <property type="evidence" value="ECO:0000318"/>
    <property type="project" value="GO_Central"/>
</dbReference>
<dbReference type="STRING" id="5722.A2EHX0"/>
<dbReference type="InterPro" id="IPR026705">
    <property type="entry name" value="Hid-1/Ecm30"/>
</dbReference>
<evidence type="ECO:0008006" key="3">
    <source>
        <dbReference type="Google" id="ProtNLM"/>
    </source>
</evidence>
<dbReference type="VEuPathDB" id="TrichDB:TVAGG3_0063960"/>
<dbReference type="EMBL" id="DS113393">
    <property type="protein sequence ID" value="EAY07702.1"/>
    <property type="molecule type" value="Genomic_DNA"/>
</dbReference>
<dbReference type="Pfam" id="PF12722">
    <property type="entry name" value="Hid1"/>
    <property type="match status" value="1"/>
</dbReference>
<accession>A2EHX0</accession>
<dbReference type="GO" id="GO:0000138">
    <property type="term" value="C:Golgi trans cisterna"/>
    <property type="evidence" value="ECO:0000318"/>
    <property type="project" value="GO_Central"/>
</dbReference>
<dbReference type="GO" id="GO:0005797">
    <property type="term" value="C:Golgi medial cisterna"/>
    <property type="evidence" value="ECO:0000318"/>
    <property type="project" value="GO_Central"/>
</dbReference>
<dbReference type="AlphaFoldDB" id="A2EHX0"/>
<dbReference type="Proteomes" id="UP000001542">
    <property type="component" value="Unassembled WGS sequence"/>
</dbReference>
<evidence type="ECO:0000313" key="2">
    <source>
        <dbReference type="Proteomes" id="UP000001542"/>
    </source>
</evidence>
<dbReference type="OrthoDB" id="10421649at2759"/>
<sequence>MGLYESVEEIPPDFFNDLLATDIKINDPIVKAILSSRLLTHNSLENNILTKVAQTKPNNVRVLVYQAVFSINRISQIQYQTEIPQALLISCYNALLVLQRFCSSVVTKWHTWPSPSTMSSTVPTVLFDSSITILGHPQIQNATESTLQGHIRLEIFSTILMYLLSPNQEIYETYPNHHFYALNMSNPLPIINIVLNIKKYSSNFARICLILCSTGLGFCNSWSELLSDFHFSSIFPIFDSLLTAPTESQLSLSNSQNPGIYLELFALFYQILLLPYDIFESLPKGRQFVVSVLLPLQQFNEKNSLTYFHSLALSTLVLLTSDPALSASLNEPFTGTFACKSSVHRGTYADLLVEIITNTTGSDLSRTAPLLPAVACIIHNISAHVKSFSFFTSNRLFIFLNQLIESGDRQAPKLVQIVIDGINQIISEQFENNTTILMFVVKNQNTFKILKQKGLNVKYILDFIAAFKHKVKQNGIVKLGTDEAEKILKSMSPKQFMDGYEPPGPRGHVFTGEMAELWTDWMRTLAMRGDSKNSMKVE</sequence>
<keyword evidence="2" id="KW-1185">Reference proteome</keyword>
<name>A2EHX0_TRIV3</name>
<dbReference type="PANTHER" id="PTHR21575">
    <property type="entry name" value="PROTEIN HID1"/>
    <property type="match status" value="1"/>
</dbReference>
<protein>
    <recommendedName>
        <fullName evidence="3">Dymeclin</fullName>
    </recommendedName>
</protein>
<dbReference type="PANTHER" id="PTHR21575:SF12">
    <property type="entry name" value="PROTEIN HID1"/>
    <property type="match status" value="1"/>
</dbReference>
<evidence type="ECO:0000313" key="1">
    <source>
        <dbReference type="EMBL" id="EAY07702.1"/>
    </source>
</evidence>
<reference evidence="1" key="1">
    <citation type="submission" date="2006-10" db="EMBL/GenBank/DDBJ databases">
        <authorList>
            <person name="Amadeo P."/>
            <person name="Zhao Q."/>
            <person name="Wortman J."/>
            <person name="Fraser-Liggett C."/>
            <person name="Carlton J."/>
        </authorList>
    </citation>
    <scope>NUCLEOTIDE SEQUENCE</scope>
    <source>
        <strain evidence="1">G3</strain>
    </source>
</reference>
<dbReference type="KEGG" id="tva:4765608"/>
<gene>
    <name evidence="1" type="ORF">TVAG_117830</name>
</gene>
<dbReference type="RefSeq" id="XP_001319925.1">
    <property type="nucleotide sequence ID" value="XM_001319890.1"/>
</dbReference>
<organism evidence="1 2">
    <name type="scientific">Trichomonas vaginalis (strain ATCC PRA-98 / G3)</name>
    <dbReference type="NCBI Taxonomy" id="412133"/>
    <lineage>
        <taxon>Eukaryota</taxon>
        <taxon>Metamonada</taxon>
        <taxon>Parabasalia</taxon>
        <taxon>Trichomonadida</taxon>
        <taxon>Trichomonadidae</taxon>
        <taxon>Trichomonas</taxon>
    </lineage>
</organism>
<dbReference type="InParanoid" id="A2EHX0"/>
<proteinExistence type="predicted"/>
<reference evidence="1" key="2">
    <citation type="journal article" date="2007" name="Science">
        <title>Draft genome sequence of the sexually transmitted pathogen Trichomonas vaginalis.</title>
        <authorList>
            <person name="Carlton J.M."/>
            <person name="Hirt R.P."/>
            <person name="Silva J.C."/>
            <person name="Delcher A.L."/>
            <person name="Schatz M."/>
            <person name="Zhao Q."/>
            <person name="Wortman J.R."/>
            <person name="Bidwell S.L."/>
            <person name="Alsmark U.C.M."/>
            <person name="Besteiro S."/>
            <person name="Sicheritz-Ponten T."/>
            <person name="Noel C.J."/>
            <person name="Dacks J.B."/>
            <person name="Foster P.G."/>
            <person name="Simillion C."/>
            <person name="Van de Peer Y."/>
            <person name="Miranda-Saavedra D."/>
            <person name="Barton G.J."/>
            <person name="Westrop G.D."/>
            <person name="Mueller S."/>
            <person name="Dessi D."/>
            <person name="Fiori P.L."/>
            <person name="Ren Q."/>
            <person name="Paulsen I."/>
            <person name="Zhang H."/>
            <person name="Bastida-Corcuera F.D."/>
            <person name="Simoes-Barbosa A."/>
            <person name="Brown M.T."/>
            <person name="Hayes R.D."/>
            <person name="Mukherjee M."/>
            <person name="Okumura C.Y."/>
            <person name="Schneider R."/>
            <person name="Smith A.J."/>
            <person name="Vanacova S."/>
            <person name="Villalvazo M."/>
            <person name="Haas B.J."/>
            <person name="Pertea M."/>
            <person name="Feldblyum T.V."/>
            <person name="Utterback T.R."/>
            <person name="Shu C.L."/>
            <person name="Osoegawa K."/>
            <person name="de Jong P.J."/>
            <person name="Hrdy I."/>
            <person name="Horvathova L."/>
            <person name="Zubacova Z."/>
            <person name="Dolezal P."/>
            <person name="Malik S.B."/>
            <person name="Logsdon J.M. Jr."/>
            <person name="Henze K."/>
            <person name="Gupta A."/>
            <person name="Wang C.C."/>
            <person name="Dunne R.L."/>
            <person name="Upcroft J.A."/>
            <person name="Upcroft P."/>
            <person name="White O."/>
            <person name="Salzberg S.L."/>
            <person name="Tang P."/>
            <person name="Chiu C.-H."/>
            <person name="Lee Y.-S."/>
            <person name="Embley T.M."/>
            <person name="Coombs G.H."/>
            <person name="Mottram J.C."/>
            <person name="Tachezy J."/>
            <person name="Fraser-Liggett C.M."/>
            <person name="Johnson P.J."/>
        </authorList>
    </citation>
    <scope>NUCLEOTIDE SEQUENCE [LARGE SCALE GENOMIC DNA]</scope>
    <source>
        <strain evidence="1">G3</strain>
    </source>
</reference>